<accession>A0ABW0SCA3</accession>
<evidence type="ECO:0000313" key="3">
    <source>
        <dbReference type="EMBL" id="MFC5566510.1"/>
    </source>
</evidence>
<dbReference type="Pfam" id="PF22741">
    <property type="entry name" value="PTP-NADK"/>
    <property type="match status" value="1"/>
</dbReference>
<dbReference type="Proteomes" id="UP001596056">
    <property type="component" value="Unassembled WGS sequence"/>
</dbReference>
<dbReference type="Gene3D" id="3.90.190.10">
    <property type="entry name" value="Protein tyrosine phosphatase superfamily"/>
    <property type="match status" value="1"/>
</dbReference>
<dbReference type="InterPro" id="IPR055214">
    <property type="entry name" value="PTP-NADK"/>
</dbReference>
<dbReference type="EMBL" id="JBHSNA010000006">
    <property type="protein sequence ID" value="MFC5566510.1"/>
    <property type="molecule type" value="Genomic_DNA"/>
</dbReference>
<reference evidence="4" key="1">
    <citation type="journal article" date="2019" name="Int. J. Syst. Evol. Microbiol.">
        <title>The Global Catalogue of Microorganisms (GCM) 10K type strain sequencing project: providing services to taxonomists for standard genome sequencing and annotation.</title>
        <authorList>
            <consortium name="The Broad Institute Genomics Platform"/>
            <consortium name="The Broad Institute Genome Sequencing Center for Infectious Disease"/>
            <person name="Wu L."/>
            <person name="Ma J."/>
        </authorList>
    </citation>
    <scope>NUCLEOTIDE SEQUENCE [LARGE SCALE GENOMIC DNA]</scope>
    <source>
        <strain evidence="4">KACC 11588</strain>
    </source>
</reference>
<feature type="compositionally biased region" description="Low complexity" evidence="1">
    <location>
        <begin position="1"/>
        <end position="14"/>
    </location>
</feature>
<organism evidence="3 4">
    <name type="scientific">Rubellimicrobium aerolatum</name>
    <dbReference type="NCBI Taxonomy" id="490979"/>
    <lineage>
        <taxon>Bacteria</taxon>
        <taxon>Pseudomonadati</taxon>
        <taxon>Pseudomonadota</taxon>
        <taxon>Alphaproteobacteria</taxon>
        <taxon>Rhodobacterales</taxon>
        <taxon>Roseobacteraceae</taxon>
        <taxon>Rubellimicrobium</taxon>
    </lineage>
</organism>
<evidence type="ECO:0000313" key="4">
    <source>
        <dbReference type="Proteomes" id="UP001596056"/>
    </source>
</evidence>
<keyword evidence="4" id="KW-1185">Reference proteome</keyword>
<proteinExistence type="predicted"/>
<dbReference type="RefSeq" id="WP_342454162.1">
    <property type="nucleotide sequence ID" value="NZ_JAGGJP010000008.1"/>
</dbReference>
<comment type="caution">
    <text evidence="3">The sequence shown here is derived from an EMBL/GenBank/DDBJ whole genome shotgun (WGS) entry which is preliminary data.</text>
</comment>
<evidence type="ECO:0000259" key="2">
    <source>
        <dbReference type="Pfam" id="PF22741"/>
    </source>
</evidence>
<sequence length="216" mass="24760">MSLLSRLLRGSPRTRSTDLSDPAARRRALLHYNLIDHAILRHHWTNMDEIAPGVWRSNQPTHARFVEIRAAGIKSILNLRGTAEQPRFLFEKESCEALGLRLTSVMLHARKPPARDQVLKLFEAFRTLERPFLMHCKSGADRAGFASALYLMAHEGWTVAQARRHLSFRYLHVRASKAGVLGRVLDLYEARLARGPIGIEEWFATDYDLVALRERR</sequence>
<feature type="domain" description="DSP-PTPase phosphatase fused to NAD+ Kinase" evidence="2">
    <location>
        <begin position="53"/>
        <end position="160"/>
    </location>
</feature>
<dbReference type="InterPro" id="IPR029021">
    <property type="entry name" value="Prot-tyrosine_phosphatase-like"/>
</dbReference>
<feature type="region of interest" description="Disordered" evidence="1">
    <location>
        <begin position="1"/>
        <end position="20"/>
    </location>
</feature>
<dbReference type="SUPFAM" id="SSF52799">
    <property type="entry name" value="(Phosphotyrosine protein) phosphatases II"/>
    <property type="match status" value="1"/>
</dbReference>
<gene>
    <name evidence="3" type="ORF">ACFPOC_08760</name>
</gene>
<name>A0ABW0SCA3_9RHOB</name>
<evidence type="ECO:0000256" key="1">
    <source>
        <dbReference type="SAM" id="MobiDB-lite"/>
    </source>
</evidence>
<protein>
    <submittedName>
        <fullName evidence="3">Tyrosine-protein phosphatase</fullName>
    </submittedName>
</protein>